<dbReference type="Proteomes" id="UP001138793">
    <property type="component" value="Unassembled WGS sequence"/>
</dbReference>
<evidence type="ECO:0000313" key="2">
    <source>
        <dbReference type="EMBL" id="MBP2076804.1"/>
    </source>
</evidence>
<dbReference type="Gene3D" id="3.40.630.30">
    <property type="match status" value="1"/>
</dbReference>
<dbReference type="SUPFAM" id="SSF55729">
    <property type="entry name" value="Acyl-CoA N-acyltransferases (Nat)"/>
    <property type="match status" value="1"/>
</dbReference>
<feature type="domain" description="N-acetyltransferase" evidence="1">
    <location>
        <begin position="3"/>
        <end position="158"/>
    </location>
</feature>
<sequence length="159" mass="18346">MQFTIRKMTEKYAIEVLCWKYERPYDFYNQVLTSHAIMELTGKKYYVVLDRFDVLVGFFCVGAPAQVPAGYPFGAYKETCVDIGLGMKPAFTGRGLGLSFFSAILDFVGECYEKMDIRLTVATFNKRAIRLYEKAGFVEQTKFQSKRAEFITMIKPWVK</sequence>
<organism evidence="2 3">
    <name type="scientific">Oceanobacillus polygoni</name>
    <dbReference type="NCBI Taxonomy" id="1235259"/>
    <lineage>
        <taxon>Bacteria</taxon>
        <taxon>Bacillati</taxon>
        <taxon>Bacillota</taxon>
        <taxon>Bacilli</taxon>
        <taxon>Bacillales</taxon>
        <taxon>Bacillaceae</taxon>
        <taxon>Oceanobacillus</taxon>
    </lineage>
</organism>
<dbReference type="EMBL" id="JAGGMB010000002">
    <property type="protein sequence ID" value="MBP2076804.1"/>
    <property type="molecule type" value="Genomic_DNA"/>
</dbReference>
<dbReference type="OrthoDB" id="423921at2"/>
<dbReference type="Pfam" id="PF00583">
    <property type="entry name" value="Acetyltransf_1"/>
    <property type="match status" value="1"/>
</dbReference>
<evidence type="ECO:0000259" key="1">
    <source>
        <dbReference type="PROSITE" id="PS51186"/>
    </source>
</evidence>
<comment type="caution">
    <text evidence="2">The sequence shown here is derived from an EMBL/GenBank/DDBJ whole genome shotgun (WGS) entry which is preliminary data.</text>
</comment>
<reference evidence="2" key="1">
    <citation type="submission" date="2021-03" db="EMBL/GenBank/DDBJ databases">
        <title>Genomic Encyclopedia of Type Strains, Phase IV (KMG-IV): sequencing the most valuable type-strain genomes for metagenomic binning, comparative biology and taxonomic classification.</title>
        <authorList>
            <person name="Goeker M."/>
        </authorList>
    </citation>
    <scope>NUCLEOTIDE SEQUENCE</scope>
    <source>
        <strain evidence="2">DSM 107338</strain>
    </source>
</reference>
<dbReference type="InterPro" id="IPR016181">
    <property type="entry name" value="Acyl_CoA_acyltransferase"/>
</dbReference>
<protein>
    <submittedName>
        <fullName evidence="2">RimJ/RimL family protein N-acetyltransferase</fullName>
    </submittedName>
</protein>
<gene>
    <name evidence="2" type="ORF">J2Z64_001016</name>
</gene>
<dbReference type="InterPro" id="IPR000182">
    <property type="entry name" value="GNAT_dom"/>
</dbReference>
<proteinExistence type="predicted"/>
<name>A0A9X0YQF1_9BACI</name>
<keyword evidence="3" id="KW-1185">Reference proteome</keyword>
<dbReference type="GO" id="GO:0016747">
    <property type="term" value="F:acyltransferase activity, transferring groups other than amino-acyl groups"/>
    <property type="evidence" value="ECO:0007669"/>
    <property type="project" value="InterPro"/>
</dbReference>
<dbReference type="PROSITE" id="PS51186">
    <property type="entry name" value="GNAT"/>
    <property type="match status" value="1"/>
</dbReference>
<dbReference type="RefSeq" id="WP_149474390.1">
    <property type="nucleotide sequence ID" value="NZ_JAGGMB010000002.1"/>
</dbReference>
<accession>A0A9X0YQF1</accession>
<evidence type="ECO:0000313" key="3">
    <source>
        <dbReference type="Proteomes" id="UP001138793"/>
    </source>
</evidence>
<dbReference type="AlphaFoldDB" id="A0A9X0YQF1"/>